<dbReference type="GeneID" id="39581385"/>
<reference evidence="2 3" key="1">
    <citation type="journal article" date="2018" name="Mol. Ecol.">
        <title>The obligate alkalophilic soda-lake fungus Sodiomyces alkalinus has shifted to a protein diet.</title>
        <authorList>
            <person name="Grum-Grzhimaylo A.A."/>
            <person name="Falkoski D.L."/>
            <person name="van den Heuvel J."/>
            <person name="Valero-Jimenez C.A."/>
            <person name="Min B."/>
            <person name="Choi I.G."/>
            <person name="Lipzen A."/>
            <person name="Daum C.G."/>
            <person name="Aanen D.K."/>
            <person name="Tsang A."/>
            <person name="Henrissat B."/>
            <person name="Bilanenko E.N."/>
            <person name="de Vries R.P."/>
            <person name="van Kan J.A.L."/>
            <person name="Grigoriev I.V."/>
            <person name="Debets A.J.M."/>
        </authorList>
    </citation>
    <scope>NUCLEOTIDE SEQUENCE [LARGE SCALE GENOMIC DNA]</scope>
    <source>
        <strain evidence="2 3">F11</strain>
    </source>
</reference>
<feature type="compositionally biased region" description="Basic residues" evidence="1">
    <location>
        <begin position="452"/>
        <end position="463"/>
    </location>
</feature>
<feature type="compositionally biased region" description="Polar residues" evidence="1">
    <location>
        <begin position="437"/>
        <end position="447"/>
    </location>
</feature>
<feature type="region of interest" description="Disordered" evidence="1">
    <location>
        <begin position="868"/>
        <end position="890"/>
    </location>
</feature>
<evidence type="ECO:0000256" key="1">
    <source>
        <dbReference type="SAM" id="MobiDB-lite"/>
    </source>
</evidence>
<dbReference type="Proteomes" id="UP000272025">
    <property type="component" value="Unassembled WGS sequence"/>
</dbReference>
<name>A0A3N2PW24_SODAK</name>
<keyword evidence="3" id="KW-1185">Reference proteome</keyword>
<dbReference type="EMBL" id="ML119055">
    <property type="protein sequence ID" value="ROT38678.1"/>
    <property type="molecule type" value="Genomic_DNA"/>
</dbReference>
<accession>A0A3N2PW24</accession>
<feature type="region of interest" description="Disordered" evidence="1">
    <location>
        <begin position="29"/>
        <end position="95"/>
    </location>
</feature>
<proteinExistence type="predicted"/>
<feature type="region of interest" description="Disordered" evidence="1">
    <location>
        <begin position="615"/>
        <end position="645"/>
    </location>
</feature>
<feature type="compositionally biased region" description="Polar residues" evidence="1">
    <location>
        <begin position="323"/>
        <end position="334"/>
    </location>
</feature>
<feature type="compositionally biased region" description="Polar residues" evidence="1">
    <location>
        <begin position="211"/>
        <end position="220"/>
    </location>
</feature>
<gene>
    <name evidence="2" type="ORF">SODALDRAFT_339991</name>
</gene>
<feature type="compositionally biased region" description="Low complexity" evidence="1">
    <location>
        <begin position="194"/>
        <end position="207"/>
    </location>
</feature>
<feature type="region of interest" description="Disordered" evidence="1">
    <location>
        <begin position="433"/>
        <end position="547"/>
    </location>
</feature>
<evidence type="ECO:0000313" key="3">
    <source>
        <dbReference type="Proteomes" id="UP000272025"/>
    </source>
</evidence>
<feature type="compositionally biased region" description="Low complexity" evidence="1">
    <location>
        <begin position="221"/>
        <end position="233"/>
    </location>
</feature>
<evidence type="ECO:0000313" key="2">
    <source>
        <dbReference type="EMBL" id="ROT38678.1"/>
    </source>
</evidence>
<feature type="region of interest" description="Disordered" evidence="1">
    <location>
        <begin position="269"/>
        <end position="382"/>
    </location>
</feature>
<feature type="compositionally biased region" description="Pro residues" evidence="1">
    <location>
        <begin position="484"/>
        <end position="494"/>
    </location>
</feature>
<protein>
    <submittedName>
        <fullName evidence="2">Uncharacterized protein</fullName>
    </submittedName>
</protein>
<dbReference type="OrthoDB" id="5333304at2759"/>
<feature type="region of interest" description="Disordered" evidence="1">
    <location>
        <begin position="194"/>
        <end position="233"/>
    </location>
</feature>
<feature type="region of interest" description="Disordered" evidence="1">
    <location>
        <begin position="567"/>
        <end position="601"/>
    </location>
</feature>
<organism evidence="2 3">
    <name type="scientific">Sodiomyces alkalinus (strain CBS 110278 / VKM F-3762 / F11)</name>
    <name type="common">Alkaliphilic filamentous fungus</name>
    <dbReference type="NCBI Taxonomy" id="1314773"/>
    <lineage>
        <taxon>Eukaryota</taxon>
        <taxon>Fungi</taxon>
        <taxon>Dikarya</taxon>
        <taxon>Ascomycota</taxon>
        <taxon>Pezizomycotina</taxon>
        <taxon>Sordariomycetes</taxon>
        <taxon>Hypocreomycetidae</taxon>
        <taxon>Glomerellales</taxon>
        <taxon>Plectosphaerellaceae</taxon>
        <taxon>Sodiomyces</taxon>
    </lineage>
</organism>
<dbReference type="STRING" id="1314773.A0A3N2PW24"/>
<feature type="compositionally biased region" description="Basic and acidic residues" evidence="1">
    <location>
        <begin position="503"/>
        <end position="516"/>
    </location>
</feature>
<dbReference type="AlphaFoldDB" id="A0A3N2PW24"/>
<dbReference type="RefSeq" id="XP_028466484.1">
    <property type="nucleotide sequence ID" value="XM_028612907.1"/>
</dbReference>
<feature type="compositionally biased region" description="Polar residues" evidence="1">
    <location>
        <begin position="43"/>
        <end position="86"/>
    </location>
</feature>
<sequence length="890" mass="97641">MAQSQSARPTLECEKIVQFCNAIVAGSHPKIKAPSNCAGKLTNFPSSTLAQSPKPSTAPSISKHASSGLKQQVSAQNGQLPISKPQTPVVPGLVPGLGSSTPLAANSVVNTRPFGSGNTEIDPVLLEKSDDLVKAEIQLQRQRIERSLREDAEQRRAALKASAQLEPLPDFDINDVLSKALTLVQASASLPVDTNSAANRNTSAASDSFDENSYYSSQHNSPDSSHAGSSASAVYDPEAVYQPEEPQSQQPIVSDDQRVASNHLHQPALPISSHQPAAYHQEDRVSTRDSSYTPSRPHDGFPASANAQHARAEKNNTDAAMDNITTAGESTSVGDRSREASQSDPGNVVEIDENASRRMPGARQQQQRRRRRQLGDSLLSRPPSPLVIAQHISPVAPQPFHVSPLAVARQPPIPLALGTSIPQGTSAQVAALRNEPNVISSPDSSPQGPRRGDKKKGKKRDRSGRKDARQAPPDSPYIKDEPQSPSPLDAPPFTRPQKRQKRQAADRPRHQLHERQNSNTYGGDSVAFASSHPGPAGPEGYRSRPVMQVAAPQDGYSYEPSFVEHRRVSGGNQPYPAQYGPVETYAPASVPPPVTSDRYNEESRRTYVDNYEMSRTSVHPEASRVRSRSPVMRDRPTSVMGPPRAPPARVVVDAYGRRYYEPAPPPPVQVVRQSVAPPMGMDDAEIIYERPVRAESRRPALEWEENGVIYRRASPTYAAPRRVITQPEYAVADPHRGYRTREYSARPVAPPPMEEYISSRGAVERRPIEEIPREYTMRATTARPVESVRYEMPGTYERVQHSVRPEPSPVYPVGAPVDMRREAMQPLPRAYSVRPAEPSMVRREFSARPAEQYYGQPVPMGNEVAYVDELPQGPPREIVYGDGVRQGGYR</sequence>